<dbReference type="Proteomes" id="UP000094313">
    <property type="component" value="Chromosome"/>
</dbReference>
<evidence type="ECO:0000256" key="3">
    <source>
        <dbReference type="ARBA" id="ARBA00023125"/>
    </source>
</evidence>
<dbReference type="InterPro" id="IPR007624">
    <property type="entry name" value="RNA_pol_sigma70_r3"/>
</dbReference>
<proteinExistence type="predicted"/>
<feature type="domain" description="RNA polymerase sigma-70" evidence="5">
    <location>
        <begin position="78"/>
        <end position="91"/>
    </location>
</feature>
<dbReference type="InterPro" id="IPR009042">
    <property type="entry name" value="RNA_pol_sigma70_r1_2"/>
</dbReference>
<evidence type="ECO:0000313" key="7">
    <source>
        <dbReference type="Proteomes" id="UP000094313"/>
    </source>
</evidence>
<dbReference type="SUPFAM" id="SSF88659">
    <property type="entry name" value="Sigma3 and sigma4 domains of RNA polymerase sigma factors"/>
    <property type="match status" value="2"/>
</dbReference>
<dbReference type="Gene3D" id="1.10.601.10">
    <property type="entry name" value="RNA Polymerase Primary Sigma Factor"/>
    <property type="match status" value="1"/>
</dbReference>
<keyword evidence="1" id="KW-0805">Transcription regulation</keyword>
<dbReference type="AlphaFoldDB" id="A0A1D7QCN7"/>
<dbReference type="Pfam" id="PF04545">
    <property type="entry name" value="Sigma70_r4"/>
    <property type="match status" value="1"/>
</dbReference>
<dbReference type="OrthoDB" id="9809557at2"/>
<evidence type="ECO:0000256" key="1">
    <source>
        <dbReference type="ARBA" id="ARBA00023015"/>
    </source>
</evidence>
<sequence length="286" mass="32647">MRQLKIAQSITNRDTDSIDKYLTDIGRIDLLTIDEELSLARRIKKGDTAALDKLVKTNLRFVVSVAKKYQNRGLQLADLISEGNLGLIKAAQRFDDTKGFKFISFAVWWIRQSIMQALADQKRMIRLPGNQVLGIIKINKAADLLEQELERLPTYEELSVATDLSQEKVADYLSSAPLSYSLDMTTSEESGFTLMDTLVNDNVPNTDALMMTESLSEDLNRTLGILPEREKWIITLFFGLDNHTALTLDDMVEVFNLSKERIRQLKDRALKTLRQNCRTPYLAEYF</sequence>
<dbReference type="InterPro" id="IPR013324">
    <property type="entry name" value="RNA_pol_sigma_r3/r4-like"/>
</dbReference>
<dbReference type="PANTHER" id="PTHR30603:SF47">
    <property type="entry name" value="RNA POLYMERASE SIGMA FACTOR SIGD, CHLOROPLASTIC"/>
    <property type="match status" value="1"/>
</dbReference>
<accession>A0A1D7QCN7</accession>
<dbReference type="InterPro" id="IPR050239">
    <property type="entry name" value="Sigma-70_RNA_pol_init_factors"/>
</dbReference>
<keyword evidence="4" id="KW-0804">Transcription</keyword>
<evidence type="ECO:0000256" key="2">
    <source>
        <dbReference type="ARBA" id="ARBA00023082"/>
    </source>
</evidence>
<dbReference type="InterPro" id="IPR036388">
    <property type="entry name" value="WH-like_DNA-bd_sf"/>
</dbReference>
<evidence type="ECO:0000256" key="4">
    <source>
        <dbReference type="ARBA" id="ARBA00023163"/>
    </source>
</evidence>
<keyword evidence="2" id="KW-0731">Sigma factor</keyword>
<protein>
    <submittedName>
        <fullName evidence="6">RNA polymerase subunit sigma</fullName>
    </submittedName>
</protein>
<dbReference type="GO" id="GO:0016987">
    <property type="term" value="F:sigma factor activity"/>
    <property type="evidence" value="ECO:0007669"/>
    <property type="project" value="UniProtKB-KW"/>
</dbReference>
<dbReference type="EMBL" id="CP017141">
    <property type="protein sequence ID" value="AOM76452.1"/>
    <property type="molecule type" value="Genomic_DNA"/>
</dbReference>
<evidence type="ECO:0000259" key="5">
    <source>
        <dbReference type="PROSITE" id="PS00715"/>
    </source>
</evidence>
<dbReference type="Gene3D" id="1.10.10.10">
    <property type="entry name" value="Winged helix-like DNA-binding domain superfamily/Winged helix DNA-binding domain"/>
    <property type="match status" value="2"/>
</dbReference>
<dbReference type="InterPro" id="IPR000943">
    <property type="entry name" value="RNA_pol_sigma70"/>
</dbReference>
<dbReference type="InterPro" id="IPR013325">
    <property type="entry name" value="RNA_pol_sigma_r2"/>
</dbReference>
<dbReference type="Pfam" id="PF00140">
    <property type="entry name" value="Sigma70_r1_2"/>
    <property type="match status" value="1"/>
</dbReference>
<gene>
    <name evidence="6" type="ORF">BFS30_04335</name>
</gene>
<dbReference type="RefSeq" id="WP_069378148.1">
    <property type="nucleotide sequence ID" value="NZ_CP017141.1"/>
</dbReference>
<keyword evidence="3" id="KW-0238">DNA-binding</keyword>
<dbReference type="PROSITE" id="PS00715">
    <property type="entry name" value="SIGMA70_1"/>
    <property type="match status" value="1"/>
</dbReference>
<dbReference type="PRINTS" id="PR00046">
    <property type="entry name" value="SIGMA70FCT"/>
</dbReference>
<dbReference type="NCBIfam" id="TIGR02937">
    <property type="entry name" value="sigma70-ECF"/>
    <property type="match status" value="1"/>
</dbReference>
<dbReference type="InterPro" id="IPR007627">
    <property type="entry name" value="RNA_pol_sigma70_r2"/>
</dbReference>
<dbReference type="KEGG" id="psty:BFS30_04335"/>
<dbReference type="Pfam" id="PF04542">
    <property type="entry name" value="Sigma70_r2"/>
    <property type="match status" value="1"/>
</dbReference>
<keyword evidence="7" id="KW-1185">Reference proteome</keyword>
<dbReference type="InterPro" id="IPR014284">
    <property type="entry name" value="RNA_pol_sigma-70_dom"/>
</dbReference>
<dbReference type="GO" id="GO:0006352">
    <property type="term" value="P:DNA-templated transcription initiation"/>
    <property type="evidence" value="ECO:0007669"/>
    <property type="project" value="InterPro"/>
</dbReference>
<dbReference type="GO" id="GO:0003677">
    <property type="term" value="F:DNA binding"/>
    <property type="evidence" value="ECO:0007669"/>
    <property type="project" value="UniProtKB-KW"/>
</dbReference>
<dbReference type="Pfam" id="PF04539">
    <property type="entry name" value="Sigma70_r3"/>
    <property type="match status" value="1"/>
</dbReference>
<name>A0A1D7QCN7_9SPHI</name>
<dbReference type="PIRSF" id="PIRSF000770">
    <property type="entry name" value="RNA_pol_sigma-SigE/K"/>
    <property type="match status" value="1"/>
</dbReference>
<organism evidence="6 7">
    <name type="scientific">Pedobacter steynii</name>
    <dbReference type="NCBI Taxonomy" id="430522"/>
    <lineage>
        <taxon>Bacteria</taxon>
        <taxon>Pseudomonadati</taxon>
        <taxon>Bacteroidota</taxon>
        <taxon>Sphingobacteriia</taxon>
        <taxon>Sphingobacteriales</taxon>
        <taxon>Sphingobacteriaceae</taxon>
        <taxon>Pedobacter</taxon>
    </lineage>
</organism>
<dbReference type="PANTHER" id="PTHR30603">
    <property type="entry name" value="RNA POLYMERASE SIGMA FACTOR RPO"/>
    <property type="match status" value="1"/>
</dbReference>
<dbReference type="InterPro" id="IPR007630">
    <property type="entry name" value="RNA_pol_sigma70_r4"/>
</dbReference>
<dbReference type="SUPFAM" id="SSF88946">
    <property type="entry name" value="Sigma2 domain of RNA polymerase sigma factors"/>
    <property type="match status" value="1"/>
</dbReference>
<reference evidence="6 7" key="1">
    <citation type="submission" date="2016-08" db="EMBL/GenBank/DDBJ databases">
        <authorList>
            <person name="Seilhamer J.J."/>
        </authorList>
    </citation>
    <scope>NUCLEOTIDE SEQUENCE [LARGE SCALE GENOMIC DNA]</scope>
    <source>
        <strain evidence="6 7">DX4</strain>
    </source>
</reference>
<evidence type="ECO:0000313" key="6">
    <source>
        <dbReference type="EMBL" id="AOM76452.1"/>
    </source>
</evidence>